<dbReference type="InterPro" id="IPR020892">
    <property type="entry name" value="Cyclophilin-type_PPIase_CS"/>
</dbReference>
<dbReference type="InParanoid" id="A0A0B2UKD2"/>
<comment type="caution">
    <text evidence="6">The sequence shown here is derived from an EMBL/GenBank/DDBJ whole genome shotgun (WGS) entry which is preliminary data.</text>
</comment>
<reference evidence="6 7" key="1">
    <citation type="journal article" date="2014" name="MBio">
        <title>The Ordospora colligata genome; evolution of extreme reduction in microsporidia and host-to-parasite horizontal gene transfer.</title>
        <authorList>
            <person name="Pombert J.-F."/>
            <person name="Haag K.L."/>
            <person name="Beidas S."/>
            <person name="Ebert D."/>
            <person name="Keeling P.J."/>
        </authorList>
    </citation>
    <scope>NUCLEOTIDE SEQUENCE [LARGE SCALE GENOMIC DNA]</scope>
    <source>
        <strain evidence="6 7">OC4</strain>
    </source>
</reference>
<dbReference type="EC" id="5.2.1.8" evidence="4"/>
<dbReference type="InterPro" id="IPR002130">
    <property type="entry name" value="Cyclophilin-type_PPIase_dom"/>
</dbReference>
<keyword evidence="2 4" id="KW-0697">Rotamase</keyword>
<dbReference type="Proteomes" id="UP000031056">
    <property type="component" value="Unassembled WGS sequence"/>
</dbReference>
<evidence type="ECO:0000259" key="5">
    <source>
        <dbReference type="PROSITE" id="PS50072"/>
    </source>
</evidence>
<evidence type="ECO:0000256" key="2">
    <source>
        <dbReference type="ARBA" id="ARBA00023110"/>
    </source>
</evidence>
<feature type="domain" description="PPIase cyclophilin-type" evidence="5">
    <location>
        <begin position="47"/>
        <end position="203"/>
    </location>
</feature>
<dbReference type="VEuPathDB" id="MicrosporidiaDB:M896_051770"/>
<dbReference type="GO" id="GO:0006457">
    <property type="term" value="P:protein folding"/>
    <property type="evidence" value="ECO:0007669"/>
    <property type="project" value="InterPro"/>
</dbReference>
<organism evidence="6 7">
    <name type="scientific">Ordospora colligata OC4</name>
    <dbReference type="NCBI Taxonomy" id="1354746"/>
    <lineage>
        <taxon>Eukaryota</taxon>
        <taxon>Fungi</taxon>
        <taxon>Fungi incertae sedis</taxon>
        <taxon>Microsporidia</taxon>
        <taxon>Ordosporidae</taxon>
        <taxon>Ordospora</taxon>
    </lineage>
</organism>
<evidence type="ECO:0000256" key="3">
    <source>
        <dbReference type="ARBA" id="ARBA00023235"/>
    </source>
</evidence>
<evidence type="ECO:0000256" key="4">
    <source>
        <dbReference type="RuleBase" id="RU363019"/>
    </source>
</evidence>
<feature type="signal peptide" evidence="4">
    <location>
        <begin position="1"/>
        <end position="17"/>
    </location>
</feature>
<dbReference type="PRINTS" id="PR00153">
    <property type="entry name" value="CSAPPISMRASE"/>
</dbReference>
<dbReference type="Gene3D" id="2.40.100.10">
    <property type="entry name" value="Cyclophilin-like"/>
    <property type="match status" value="1"/>
</dbReference>
<evidence type="ECO:0000256" key="1">
    <source>
        <dbReference type="ARBA" id="ARBA00000971"/>
    </source>
</evidence>
<evidence type="ECO:0000313" key="7">
    <source>
        <dbReference type="Proteomes" id="UP000031056"/>
    </source>
</evidence>
<dbReference type="GO" id="GO:0016018">
    <property type="term" value="F:cyclosporin A binding"/>
    <property type="evidence" value="ECO:0007669"/>
    <property type="project" value="TreeGrafter"/>
</dbReference>
<dbReference type="PANTHER" id="PTHR11071">
    <property type="entry name" value="PEPTIDYL-PROLYL CIS-TRANS ISOMERASE"/>
    <property type="match status" value="1"/>
</dbReference>
<feature type="chain" id="PRO_5006514075" description="Peptidyl-prolyl cis-trans isomerase" evidence="4">
    <location>
        <begin position="18"/>
        <end position="225"/>
    </location>
</feature>
<dbReference type="GeneID" id="26261830"/>
<dbReference type="InterPro" id="IPR029000">
    <property type="entry name" value="Cyclophilin-like_dom_sf"/>
</dbReference>
<sequence length="225" mass="25334">MRIMIILGASMLSIVCASSSLYKGTPYFNIQYTVVDENGNEEIRQKQMQFILDFENTPLAAENFYNLVKGGEEFNKIPLHYKNSIFHRIIPGFMMQGGDIVNSNGTGSISTYKDGIPFEDENSKILHDTAGVLSMANRGPNTNGSQFFITFGQQKHLDGKHTAFGRIIGQESFDILKEIQQLVSIDRKTNEPRNKVTIIESGIKPLPEDTRIELDINNNREPTEL</sequence>
<dbReference type="HOGENOM" id="CLU_012062_4_3_1"/>
<evidence type="ECO:0000313" key="6">
    <source>
        <dbReference type="EMBL" id="KHN69768.1"/>
    </source>
</evidence>
<keyword evidence="7" id="KW-1185">Reference proteome</keyword>
<dbReference type="GO" id="GO:0003755">
    <property type="term" value="F:peptidyl-prolyl cis-trans isomerase activity"/>
    <property type="evidence" value="ECO:0007669"/>
    <property type="project" value="UniProtKB-UniRule"/>
</dbReference>
<dbReference type="AlphaFoldDB" id="A0A0B2UKD2"/>
<keyword evidence="3 4" id="KW-0413">Isomerase</keyword>
<comment type="function">
    <text evidence="4">PPIases accelerate the folding of proteins. It catalyzes the cis-trans isomerization of proline imidic peptide bonds in oligopeptides.</text>
</comment>
<dbReference type="OrthoDB" id="193499at2759"/>
<dbReference type="RefSeq" id="XP_014563810.1">
    <property type="nucleotide sequence ID" value="XM_014708324.1"/>
</dbReference>
<gene>
    <name evidence="6" type="ORF">M896_051770</name>
</gene>
<keyword evidence="4" id="KW-0732">Signal</keyword>
<comment type="similarity">
    <text evidence="4">Belongs to the cyclophilin-type PPIase family.</text>
</comment>
<proteinExistence type="inferred from homology"/>
<name>A0A0B2UKD2_9MICR</name>
<dbReference type="STRING" id="1354746.A0A0B2UKD2"/>
<dbReference type="EMBL" id="JOKQ01000005">
    <property type="protein sequence ID" value="KHN69768.1"/>
    <property type="molecule type" value="Genomic_DNA"/>
</dbReference>
<accession>A0A0B2UKD2</accession>
<comment type="catalytic activity">
    <reaction evidence="1 4">
        <text>[protein]-peptidylproline (omega=180) = [protein]-peptidylproline (omega=0)</text>
        <dbReference type="Rhea" id="RHEA:16237"/>
        <dbReference type="Rhea" id="RHEA-COMP:10747"/>
        <dbReference type="Rhea" id="RHEA-COMP:10748"/>
        <dbReference type="ChEBI" id="CHEBI:83833"/>
        <dbReference type="ChEBI" id="CHEBI:83834"/>
        <dbReference type="EC" id="5.2.1.8"/>
    </reaction>
</comment>
<dbReference type="PROSITE" id="PS50072">
    <property type="entry name" value="CSA_PPIASE_2"/>
    <property type="match status" value="1"/>
</dbReference>
<protein>
    <recommendedName>
        <fullName evidence="4">Peptidyl-prolyl cis-trans isomerase</fullName>
        <shortName evidence="4">PPIase</shortName>
        <ecNumber evidence="4">5.2.1.8</ecNumber>
    </recommendedName>
</protein>
<dbReference type="PROSITE" id="PS00170">
    <property type="entry name" value="CSA_PPIASE_1"/>
    <property type="match status" value="1"/>
</dbReference>
<dbReference type="GO" id="GO:0005737">
    <property type="term" value="C:cytoplasm"/>
    <property type="evidence" value="ECO:0007669"/>
    <property type="project" value="TreeGrafter"/>
</dbReference>
<dbReference type="Pfam" id="PF00160">
    <property type="entry name" value="Pro_isomerase"/>
    <property type="match status" value="1"/>
</dbReference>
<dbReference type="PANTHER" id="PTHR11071:SF561">
    <property type="entry name" value="PEPTIDYL-PROLYL CIS-TRANS ISOMERASE D-RELATED"/>
    <property type="match status" value="1"/>
</dbReference>
<dbReference type="SUPFAM" id="SSF50891">
    <property type="entry name" value="Cyclophilin-like"/>
    <property type="match status" value="1"/>
</dbReference>